<dbReference type="PANTHER" id="PTHR43394:SF19">
    <property type="entry name" value="ABC TRANSPORTER B FAMILY"/>
    <property type="match status" value="1"/>
</dbReference>
<feature type="domain" description="ABC transporter" evidence="10">
    <location>
        <begin position="450"/>
        <end position="686"/>
    </location>
</feature>
<evidence type="ECO:0000256" key="3">
    <source>
        <dbReference type="ARBA" id="ARBA00022692"/>
    </source>
</evidence>
<feature type="region of interest" description="Disordered" evidence="8">
    <location>
        <begin position="687"/>
        <end position="789"/>
    </location>
</feature>
<evidence type="ECO:0000256" key="8">
    <source>
        <dbReference type="SAM" id="MobiDB-lite"/>
    </source>
</evidence>
<evidence type="ECO:0000256" key="5">
    <source>
        <dbReference type="ARBA" id="ARBA00022840"/>
    </source>
</evidence>
<organism evidence="12 13">
    <name type="scientific">Coccomyxa viridis</name>
    <dbReference type="NCBI Taxonomy" id="1274662"/>
    <lineage>
        <taxon>Eukaryota</taxon>
        <taxon>Viridiplantae</taxon>
        <taxon>Chlorophyta</taxon>
        <taxon>core chlorophytes</taxon>
        <taxon>Trebouxiophyceae</taxon>
        <taxon>Trebouxiophyceae incertae sedis</taxon>
        <taxon>Coccomyxaceae</taxon>
        <taxon>Coccomyxa</taxon>
    </lineage>
</organism>
<feature type="transmembrane region" description="Helical" evidence="9">
    <location>
        <begin position="355"/>
        <end position="382"/>
    </location>
</feature>
<keyword evidence="5" id="KW-0067">ATP-binding</keyword>
<name>A0AAV1I000_9CHLO</name>
<dbReference type="SUPFAM" id="SSF52540">
    <property type="entry name" value="P-loop containing nucleoside triphosphate hydrolases"/>
    <property type="match status" value="1"/>
</dbReference>
<dbReference type="SMART" id="SM00382">
    <property type="entry name" value="AAA"/>
    <property type="match status" value="1"/>
</dbReference>
<keyword evidence="13" id="KW-1185">Reference proteome</keyword>
<dbReference type="PROSITE" id="PS00211">
    <property type="entry name" value="ABC_TRANSPORTER_1"/>
    <property type="match status" value="1"/>
</dbReference>
<dbReference type="InterPro" id="IPR039421">
    <property type="entry name" value="Type_1_exporter"/>
</dbReference>
<evidence type="ECO:0000256" key="2">
    <source>
        <dbReference type="ARBA" id="ARBA00022448"/>
    </source>
</evidence>
<dbReference type="EMBL" id="CAUYUE010000004">
    <property type="protein sequence ID" value="CAK0770695.1"/>
    <property type="molecule type" value="Genomic_DNA"/>
</dbReference>
<dbReference type="PROSITE" id="PS50929">
    <property type="entry name" value="ABC_TM1F"/>
    <property type="match status" value="1"/>
</dbReference>
<evidence type="ECO:0000313" key="12">
    <source>
        <dbReference type="EMBL" id="CAK0770695.1"/>
    </source>
</evidence>
<comment type="caution">
    <text evidence="12">The sequence shown here is derived from an EMBL/GenBank/DDBJ whole genome shotgun (WGS) entry which is preliminary data.</text>
</comment>
<dbReference type="PANTHER" id="PTHR43394">
    <property type="entry name" value="ATP-DEPENDENT PERMEASE MDL1, MITOCHONDRIAL"/>
    <property type="match status" value="1"/>
</dbReference>
<accession>A0AAV1I000</accession>
<dbReference type="SUPFAM" id="SSF90123">
    <property type="entry name" value="ABC transporter transmembrane region"/>
    <property type="match status" value="1"/>
</dbReference>
<dbReference type="PROSITE" id="PS50893">
    <property type="entry name" value="ABC_TRANSPORTER_2"/>
    <property type="match status" value="1"/>
</dbReference>
<feature type="transmembrane region" description="Helical" evidence="9">
    <location>
        <begin position="274"/>
        <end position="294"/>
    </location>
</feature>
<proteinExistence type="predicted"/>
<keyword evidence="3 9" id="KW-0812">Transmembrane</keyword>
<dbReference type="InterPro" id="IPR027417">
    <property type="entry name" value="P-loop_NTPase"/>
</dbReference>
<evidence type="ECO:0000259" key="11">
    <source>
        <dbReference type="PROSITE" id="PS50929"/>
    </source>
</evidence>
<feature type="transmembrane region" description="Helical" evidence="9">
    <location>
        <begin position="252"/>
        <end position="268"/>
    </location>
</feature>
<dbReference type="GO" id="GO:0015421">
    <property type="term" value="F:ABC-type oligopeptide transporter activity"/>
    <property type="evidence" value="ECO:0007669"/>
    <property type="project" value="TreeGrafter"/>
</dbReference>
<comment type="subcellular location">
    <subcellularLocation>
        <location evidence="1">Mitochondrion inner membrane</location>
        <topology evidence="1">Multi-pass membrane protein</topology>
    </subcellularLocation>
</comment>
<dbReference type="Proteomes" id="UP001314263">
    <property type="component" value="Unassembled WGS sequence"/>
</dbReference>
<keyword evidence="7 9" id="KW-0472">Membrane</keyword>
<feature type="compositionally biased region" description="Basic and acidic residues" evidence="8">
    <location>
        <begin position="709"/>
        <end position="730"/>
    </location>
</feature>
<gene>
    <name evidence="12" type="ORF">CVIRNUC_003793</name>
</gene>
<dbReference type="Gene3D" id="1.20.1560.10">
    <property type="entry name" value="ABC transporter type 1, transmembrane domain"/>
    <property type="match status" value="2"/>
</dbReference>
<evidence type="ECO:0000259" key="10">
    <source>
        <dbReference type="PROSITE" id="PS50893"/>
    </source>
</evidence>
<keyword evidence="2" id="KW-0813">Transport</keyword>
<dbReference type="GO" id="GO:0016887">
    <property type="term" value="F:ATP hydrolysis activity"/>
    <property type="evidence" value="ECO:0007669"/>
    <property type="project" value="InterPro"/>
</dbReference>
<dbReference type="InterPro" id="IPR017871">
    <property type="entry name" value="ABC_transporter-like_CS"/>
</dbReference>
<reference evidence="12 13" key="1">
    <citation type="submission" date="2023-10" db="EMBL/GenBank/DDBJ databases">
        <authorList>
            <person name="Maclean D."/>
            <person name="Macfadyen A."/>
        </authorList>
    </citation>
    <scope>NUCLEOTIDE SEQUENCE [LARGE SCALE GENOMIC DNA]</scope>
</reference>
<dbReference type="InterPro" id="IPR003439">
    <property type="entry name" value="ABC_transporter-like_ATP-bd"/>
</dbReference>
<feature type="domain" description="ABC transmembrane type-1" evidence="11">
    <location>
        <begin position="136"/>
        <end position="417"/>
    </location>
</feature>
<dbReference type="AlphaFoldDB" id="A0AAV1I000"/>
<evidence type="ECO:0000256" key="1">
    <source>
        <dbReference type="ARBA" id="ARBA00004448"/>
    </source>
</evidence>
<evidence type="ECO:0000256" key="7">
    <source>
        <dbReference type="ARBA" id="ARBA00023136"/>
    </source>
</evidence>
<keyword evidence="4" id="KW-0547">Nucleotide-binding</keyword>
<keyword evidence="6 9" id="KW-1133">Transmembrane helix</keyword>
<dbReference type="InterPro" id="IPR036640">
    <property type="entry name" value="ABC1_TM_sf"/>
</dbReference>
<dbReference type="GO" id="GO:0005743">
    <property type="term" value="C:mitochondrial inner membrane"/>
    <property type="evidence" value="ECO:0007669"/>
    <property type="project" value="UniProtKB-SubCell"/>
</dbReference>
<feature type="transmembrane region" description="Helical" evidence="9">
    <location>
        <begin position="131"/>
        <end position="151"/>
    </location>
</feature>
<dbReference type="CDD" id="cd18572">
    <property type="entry name" value="ABC_6TM_TAP"/>
    <property type="match status" value="1"/>
</dbReference>
<feature type="transmembrane region" description="Helical" evidence="9">
    <location>
        <begin position="171"/>
        <end position="199"/>
    </location>
</feature>
<evidence type="ECO:0000256" key="9">
    <source>
        <dbReference type="SAM" id="Phobius"/>
    </source>
</evidence>
<dbReference type="GO" id="GO:0005524">
    <property type="term" value="F:ATP binding"/>
    <property type="evidence" value="ECO:0007669"/>
    <property type="project" value="UniProtKB-KW"/>
</dbReference>
<dbReference type="Pfam" id="PF00664">
    <property type="entry name" value="ABC_membrane"/>
    <property type="match status" value="1"/>
</dbReference>
<dbReference type="CDD" id="cd03249">
    <property type="entry name" value="ABC_MTABC3_MDL1_MDL2"/>
    <property type="match status" value="1"/>
</dbReference>
<sequence length="789" mass="85844">MSGRLGPRSHATACPVLAQARPAAFLQTTSPAQLLLRRRLTVAHGLHTLRRRGRTGCLSGLRASSGAAAASIASQHPQTPAEHSGGPLKAPLQAWHQYWSLGRPQKQEQDKKPRKLSKIVSKLWKIMNVNGYLLGAALFCMAVAALTELAIPHFTTRTIFSVANLGSEAKFYANVKILAVLSVSYGLFAGLRGFLISLLNTQLIQNLRSELFRTLIRQPVEFFDTAEVGVLTSRIGADCQAVVRCMSTNLNVALRNGMQCIGGAIYLYILSRELALTCFSVTVLLWAVALRYGAFTRKAQRAYQDGLAETNEVAQESLRLSKVVRAFGTEEKESSRYVKRLGMLRRISVRQATAYLLYLVTNASLFNLTKVLSLLVGGGMALRGAITPEQLTTFVLYVEFVTAASLSVCDQWGGIMESIGASERVMEYLDREYAPQLCSGRILQNFQGKMEVKDVFYAYATRKGTPALRGVSLIMEPGKLLALVGLSGSGKSTLVALLERLYDPDEGQVLADGVDVRELDAQWFRSQLGVVSQEPALFSDSVAANICYGLPGTTREDVVEAAKLSNAHGFIMALPQGYDTRVTDKLLSGGQRQRIALARALIRKPKVLILDEATSALDAESEAAVQEALDRAMRNSGRSVLVIAHRLSTVRTADSIIVMEQGRVVEEGTHEDLVMEGGIYASLVARQTSTESKAQRDPRIVSKGADSVAEARRALEKQAREEQEAAKECGQHNSQPGAIPVGEEASNAVPMSKRSLDASSDSVDDSQLLEEYCPDTPEPARGKNKHSQS</sequence>
<dbReference type="Gene3D" id="3.40.50.300">
    <property type="entry name" value="P-loop containing nucleotide triphosphate hydrolases"/>
    <property type="match status" value="1"/>
</dbReference>
<dbReference type="Pfam" id="PF00005">
    <property type="entry name" value="ABC_tran"/>
    <property type="match status" value="1"/>
</dbReference>
<dbReference type="InterPro" id="IPR011527">
    <property type="entry name" value="ABC1_TM_dom"/>
</dbReference>
<protein>
    <submittedName>
        <fullName evidence="12">Uncharacterized protein</fullName>
    </submittedName>
</protein>
<dbReference type="InterPro" id="IPR003593">
    <property type="entry name" value="AAA+_ATPase"/>
</dbReference>
<evidence type="ECO:0000256" key="4">
    <source>
        <dbReference type="ARBA" id="ARBA00022741"/>
    </source>
</evidence>
<dbReference type="FunFam" id="3.40.50.300:FF:000403">
    <property type="entry name" value="ATP-binding cassette sub-family B member 8, mitochondrial"/>
    <property type="match status" value="1"/>
</dbReference>
<evidence type="ECO:0000256" key="6">
    <source>
        <dbReference type="ARBA" id="ARBA00022989"/>
    </source>
</evidence>
<evidence type="ECO:0000313" key="13">
    <source>
        <dbReference type="Proteomes" id="UP001314263"/>
    </source>
</evidence>